<keyword evidence="1" id="KW-0472">Membrane</keyword>
<keyword evidence="1" id="KW-0812">Transmembrane</keyword>
<dbReference type="EMBL" id="AZJT01000067">
    <property type="protein sequence ID" value="ETW88288.1"/>
    <property type="molecule type" value="Genomic_DNA"/>
</dbReference>
<comment type="caution">
    <text evidence="2">The sequence shown here is derived from an EMBL/GenBank/DDBJ whole genome shotgun (WGS) entry which is preliminary data.</text>
</comment>
<name>A0A0E2PZB9_STRTR</name>
<evidence type="ECO:0000313" key="3">
    <source>
        <dbReference type="Proteomes" id="UP000024559"/>
    </source>
</evidence>
<gene>
    <name evidence="2" type="ORF">X841_09925</name>
</gene>
<organism evidence="2 3">
    <name type="scientific">Streptococcus thermophilus M17PTZA496</name>
    <dbReference type="NCBI Taxonomy" id="1433289"/>
    <lineage>
        <taxon>Bacteria</taxon>
        <taxon>Bacillati</taxon>
        <taxon>Bacillota</taxon>
        <taxon>Bacilli</taxon>
        <taxon>Lactobacillales</taxon>
        <taxon>Streptococcaceae</taxon>
        <taxon>Streptococcus</taxon>
    </lineage>
</organism>
<feature type="transmembrane region" description="Helical" evidence="1">
    <location>
        <begin position="6"/>
        <end position="28"/>
    </location>
</feature>
<protein>
    <submittedName>
        <fullName evidence="2">Uncharacterized protein</fullName>
    </submittedName>
</protein>
<dbReference type="AlphaFoldDB" id="A0A0E2PZB9"/>
<keyword evidence="1" id="KW-1133">Transmembrane helix</keyword>
<proteinExistence type="predicted"/>
<evidence type="ECO:0000313" key="2">
    <source>
        <dbReference type="EMBL" id="ETW88288.1"/>
    </source>
</evidence>
<sequence length="41" mass="4854">MFDLKSYIIGMVCMGLLTLFDRSIISYLKKYKSSKQRKAIY</sequence>
<dbReference type="Proteomes" id="UP000024559">
    <property type="component" value="Chromosome"/>
</dbReference>
<dbReference type="PATRIC" id="fig|1433289.7.peg.2059"/>
<evidence type="ECO:0000256" key="1">
    <source>
        <dbReference type="SAM" id="Phobius"/>
    </source>
</evidence>
<reference evidence="3" key="1">
    <citation type="submission" date="2013-12" db="EMBL/GenBank/DDBJ databases">
        <title>Genome sequences of Streptococcus thermophilus strains MTH17CL396 and M17PTZA496 isolated from Fontina cheese in Valle d'Aosta region (Italy).</title>
        <authorList>
            <person name="Treu L."/>
            <person name="Giacomini A."/>
            <person name="Corich V."/>
            <person name="Vendramin V."/>
            <person name="Bovo B."/>
        </authorList>
    </citation>
    <scope>NUCLEOTIDE SEQUENCE [LARGE SCALE GENOMIC DNA]</scope>
    <source>
        <strain evidence="3">M17PTZA496</strain>
    </source>
</reference>
<dbReference type="HOGENOM" id="CLU_216957_0_0_9"/>
<accession>A0A0E2PZB9</accession>